<feature type="domain" description="Aspartate/glutamate/uridylate kinase" evidence="7">
    <location>
        <begin position="9"/>
        <end position="241"/>
    </location>
</feature>
<evidence type="ECO:0000313" key="9">
    <source>
        <dbReference type="Proteomes" id="UP000230869"/>
    </source>
</evidence>
<dbReference type="PIRSF" id="PIRSF000728">
    <property type="entry name" value="NAGK"/>
    <property type="match status" value="1"/>
</dbReference>
<dbReference type="NCBIfam" id="NF010659">
    <property type="entry name" value="PRK14058.1-1"/>
    <property type="match status" value="1"/>
</dbReference>
<dbReference type="GO" id="GO:0005524">
    <property type="term" value="F:ATP binding"/>
    <property type="evidence" value="ECO:0007669"/>
    <property type="project" value="UniProtKB-KW"/>
</dbReference>
<dbReference type="GO" id="GO:0005737">
    <property type="term" value="C:cytoplasm"/>
    <property type="evidence" value="ECO:0007669"/>
    <property type="project" value="InterPro"/>
</dbReference>
<evidence type="ECO:0000256" key="2">
    <source>
        <dbReference type="ARBA" id="ARBA00022679"/>
    </source>
</evidence>
<protein>
    <submittedName>
        <fullName evidence="8">Acetylglutamate kinase</fullName>
    </submittedName>
</protein>
<comment type="caution">
    <text evidence="8">The sequence shown here is derived from an EMBL/GenBank/DDBJ whole genome shotgun (WGS) entry which is preliminary data.</text>
</comment>
<dbReference type="InterPro" id="IPR001048">
    <property type="entry name" value="Asp/Glu/Uridylate_kinase"/>
</dbReference>
<dbReference type="PANTHER" id="PTHR23342:SF20">
    <property type="entry name" value="[LYSW]-AMINOADIPATE KINASE"/>
    <property type="match status" value="1"/>
</dbReference>
<dbReference type="InterPro" id="IPR001057">
    <property type="entry name" value="Glu/AcGlu_kinase"/>
</dbReference>
<dbReference type="AlphaFoldDB" id="A0A2M6K8S6"/>
<dbReference type="PANTHER" id="PTHR23342">
    <property type="entry name" value="N-ACETYLGLUTAMATE SYNTHASE"/>
    <property type="match status" value="1"/>
</dbReference>
<dbReference type="Pfam" id="PF00696">
    <property type="entry name" value="AA_kinase"/>
    <property type="match status" value="1"/>
</dbReference>
<feature type="non-terminal residue" evidence="8">
    <location>
        <position position="1"/>
    </location>
</feature>
<gene>
    <name evidence="8" type="primary">argB</name>
    <name evidence="8" type="ORF">COV49_03090</name>
</gene>
<dbReference type="Gene3D" id="3.40.1160.10">
    <property type="entry name" value="Acetylglutamate kinase-like"/>
    <property type="match status" value="1"/>
</dbReference>
<dbReference type="SUPFAM" id="SSF53633">
    <property type="entry name" value="Carbamate kinase-like"/>
    <property type="match status" value="1"/>
</dbReference>
<keyword evidence="4 8" id="KW-0418">Kinase</keyword>
<evidence type="ECO:0000256" key="4">
    <source>
        <dbReference type="ARBA" id="ARBA00022777"/>
    </source>
</evidence>
<dbReference type="Proteomes" id="UP000230869">
    <property type="component" value="Unassembled WGS sequence"/>
</dbReference>
<dbReference type="EMBL" id="PCWW01000052">
    <property type="protein sequence ID" value="PIR13196.1"/>
    <property type="molecule type" value="Genomic_DNA"/>
</dbReference>
<dbReference type="InterPro" id="IPR004662">
    <property type="entry name" value="AcgluKinase_fam"/>
</dbReference>
<dbReference type="GO" id="GO:0006526">
    <property type="term" value="P:L-arginine biosynthetic process"/>
    <property type="evidence" value="ECO:0007669"/>
    <property type="project" value="TreeGrafter"/>
</dbReference>
<accession>A0A2M6K8S6</accession>
<evidence type="ECO:0000256" key="1">
    <source>
        <dbReference type="ARBA" id="ARBA00022605"/>
    </source>
</evidence>
<dbReference type="PRINTS" id="PR00474">
    <property type="entry name" value="GLU5KINASE"/>
</dbReference>
<proteinExistence type="predicted"/>
<dbReference type="GO" id="GO:0003991">
    <property type="term" value="F:acetylglutamate kinase activity"/>
    <property type="evidence" value="ECO:0007669"/>
    <property type="project" value="TreeGrafter"/>
</dbReference>
<evidence type="ECO:0000313" key="8">
    <source>
        <dbReference type="EMBL" id="PIR13196.1"/>
    </source>
</evidence>
<keyword evidence="5" id="KW-0067">ATP-binding</keyword>
<keyword evidence="3" id="KW-0547">Nucleotide-binding</keyword>
<evidence type="ECO:0000256" key="5">
    <source>
        <dbReference type="ARBA" id="ARBA00022840"/>
    </source>
</evidence>
<sequence length="262" mass="28592">IGGGKKIDWDYICEDICELVSSDQKIIIVHGASEKRNEIAAKLGFPTKIVTSPSGVSSVLTDRHAIEIFLMAYAGLVNKQIVEQMLQNGINAVGFSGVDGRLWQAKKKGDILVQENGKTKLVKGNLTGRVEKVNHQLLNLLLDNGYVPVISAPAISFENEIVNTDNDWATAVTAGSLQAKEIIYLFEAEGLLKNFSDKSSVIGHIDKNNIDEFMNSAEGRMKKKLLGVKKAFELGVEKIYFGDGRIKNPIQSALAGKGTIIY</sequence>
<organism evidence="8 9">
    <name type="scientific">Candidatus Falkowbacteria bacterium CG11_big_fil_rev_8_21_14_0_20_39_10</name>
    <dbReference type="NCBI Taxonomy" id="1974570"/>
    <lineage>
        <taxon>Bacteria</taxon>
        <taxon>Candidatus Falkowiibacteriota</taxon>
    </lineage>
</organism>
<dbReference type="InterPro" id="IPR036393">
    <property type="entry name" value="AceGlu_kinase-like_sf"/>
</dbReference>
<reference evidence="8 9" key="1">
    <citation type="submission" date="2017-09" db="EMBL/GenBank/DDBJ databases">
        <title>Depth-based differentiation of microbial function through sediment-hosted aquifers and enrichment of novel symbionts in the deep terrestrial subsurface.</title>
        <authorList>
            <person name="Probst A.J."/>
            <person name="Ladd B."/>
            <person name="Jarett J.K."/>
            <person name="Geller-Mcgrath D.E."/>
            <person name="Sieber C.M."/>
            <person name="Emerson J.B."/>
            <person name="Anantharaman K."/>
            <person name="Thomas B.C."/>
            <person name="Malmstrom R."/>
            <person name="Stieglmeier M."/>
            <person name="Klingl A."/>
            <person name="Woyke T."/>
            <person name="Ryan C.M."/>
            <person name="Banfield J.F."/>
        </authorList>
    </citation>
    <scope>NUCLEOTIDE SEQUENCE [LARGE SCALE GENOMIC DNA]</scope>
    <source>
        <strain evidence="8">CG11_big_fil_rev_8_21_14_0_20_39_10</strain>
    </source>
</reference>
<dbReference type="NCBIfam" id="TIGR00761">
    <property type="entry name" value="argB"/>
    <property type="match status" value="1"/>
</dbReference>
<evidence type="ECO:0000256" key="3">
    <source>
        <dbReference type="ARBA" id="ARBA00022741"/>
    </source>
</evidence>
<evidence type="ECO:0000259" key="7">
    <source>
        <dbReference type="Pfam" id="PF00696"/>
    </source>
</evidence>
<name>A0A2M6K8S6_9BACT</name>
<comment type="pathway">
    <text evidence="6">Amino-acid biosynthesis.</text>
</comment>
<keyword evidence="2" id="KW-0808">Transferase</keyword>
<evidence type="ECO:0000256" key="6">
    <source>
        <dbReference type="ARBA" id="ARBA00029440"/>
    </source>
</evidence>
<keyword evidence="1" id="KW-0028">Amino-acid biosynthesis</keyword>